<dbReference type="RefSeq" id="WP_265722996.1">
    <property type="nucleotide sequence ID" value="NZ_JAPIVK010000034.1"/>
</dbReference>
<evidence type="ECO:0000256" key="1">
    <source>
        <dbReference type="SAM" id="Phobius"/>
    </source>
</evidence>
<comment type="caution">
    <text evidence="2">The sequence shown here is derived from an EMBL/GenBank/DDBJ whole genome shotgun (WGS) entry which is preliminary data.</text>
</comment>
<keyword evidence="1" id="KW-0472">Membrane</keyword>
<accession>A0ABW5EEX2</accession>
<dbReference type="Proteomes" id="UP001597425">
    <property type="component" value="Unassembled WGS sequence"/>
</dbReference>
<dbReference type="InterPro" id="IPR004891">
    <property type="entry name" value="Mercury-R_MerC"/>
</dbReference>
<name>A0ABW5EEX2_9GAMM</name>
<organism evidence="2 3">
    <name type="scientific">Microbulbifer halophilus</name>
    <dbReference type="NCBI Taxonomy" id="453963"/>
    <lineage>
        <taxon>Bacteria</taxon>
        <taxon>Pseudomonadati</taxon>
        <taxon>Pseudomonadota</taxon>
        <taxon>Gammaproteobacteria</taxon>
        <taxon>Cellvibrionales</taxon>
        <taxon>Microbulbiferaceae</taxon>
        <taxon>Microbulbifer</taxon>
    </lineage>
</organism>
<proteinExistence type="predicted"/>
<evidence type="ECO:0000313" key="2">
    <source>
        <dbReference type="EMBL" id="MFD2312136.1"/>
    </source>
</evidence>
<feature type="transmembrane region" description="Helical" evidence="1">
    <location>
        <begin position="69"/>
        <end position="87"/>
    </location>
</feature>
<gene>
    <name evidence="2" type="ORF">ACFSKX_17075</name>
</gene>
<dbReference type="Pfam" id="PF03203">
    <property type="entry name" value="MerC"/>
    <property type="match status" value="1"/>
</dbReference>
<dbReference type="EMBL" id="JBHUJD010000030">
    <property type="protein sequence ID" value="MFD2312136.1"/>
    <property type="molecule type" value="Genomic_DNA"/>
</dbReference>
<reference evidence="3" key="1">
    <citation type="journal article" date="2019" name="Int. J. Syst. Evol. Microbiol.">
        <title>The Global Catalogue of Microorganisms (GCM) 10K type strain sequencing project: providing services to taxonomists for standard genome sequencing and annotation.</title>
        <authorList>
            <consortium name="The Broad Institute Genomics Platform"/>
            <consortium name="The Broad Institute Genome Sequencing Center for Infectious Disease"/>
            <person name="Wu L."/>
            <person name="Ma J."/>
        </authorList>
    </citation>
    <scope>NUCLEOTIDE SEQUENCE [LARGE SCALE GENOMIC DNA]</scope>
    <source>
        <strain evidence="3">KCTC 12848</strain>
    </source>
</reference>
<feature type="transmembrane region" description="Helical" evidence="1">
    <location>
        <begin position="42"/>
        <end position="62"/>
    </location>
</feature>
<sequence>MMKDTAGMLVSGLCLVHCLATPLLLALGGAGMLGALLGHELFHLVLLGPVLLLALASFPAACRHHRRPVVMVSGFSGLLILIVALGLEGHWELLASTVGAGLLVAAHWANRRLLQRGALAGQGEDAIQECRSH</sequence>
<keyword evidence="1" id="KW-0812">Transmembrane</keyword>
<keyword evidence="1" id="KW-1133">Transmembrane helix</keyword>
<evidence type="ECO:0000313" key="3">
    <source>
        <dbReference type="Proteomes" id="UP001597425"/>
    </source>
</evidence>
<protein>
    <submittedName>
        <fullName evidence="2">MerC domain-containing protein</fullName>
    </submittedName>
</protein>
<keyword evidence="3" id="KW-1185">Reference proteome</keyword>